<gene>
    <name evidence="2" type="ORF">DFH07DRAFT_952887</name>
</gene>
<organism evidence="2 3">
    <name type="scientific">Mycena maculata</name>
    <dbReference type="NCBI Taxonomy" id="230809"/>
    <lineage>
        <taxon>Eukaryota</taxon>
        <taxon>Fungi</taxon>
        <taxon>Dikarya</taxon>
        <taxon>Basidiomycota</taxon>
        <taxon>Agaricomycotina</taxon>
        <taxon>Agaricomycetes</taxon>
        <taxon>Agaricomycetidae</taxon>
        <taxon>Agaricales</taxon>
        <taxon>Marasmiineae</taxon>
        <taxon>Mycenaceae</taxon>
        <taxon>Mycena</taxon>
    </lineage>
</organism>
<dbReference type="Proteomes" id="UP001215280">
    <property type="component" value="Unassembled WGS sequence"/>
</dbReference>
<feature type="compositionally biased region" description="Basic and acidic residues" evidence="1">
    <location>
        <begin position="9"/>
        <end position="20"/>
    </location>
</feature>
<accession>A0AAD7NS46</accession>
<dbReference type="GO" id="GO:0020037">
    <property type="term" value="F:heme binding"/>
    <property type="evidence" value="ECO:0007669"/>
    <property type="project" value="InterPro"/>
</dbReference>
<dbReference type="GO" id="GO:0006979">
    <property type="term" value="P:response to oxidative stress"/>
    <property type="evidence" value="ECO:0007669"/>
    <property type="project" value="InterPro"/>
</dbReference>
<evidence type="ECO:0000313" key="3">
    <source>
        <dbReference type="Proteomes" id="UP001215280"/>
    </source>
</evidence>
<comment type="caution">
    <text evidence="2">The sequence shown here is derived from an EMBL/GenBank/DDBJ whole genome shotgun (WGS) entry which is preliminary data.</text>
</comment>
<evidence type="ECO:0008006" key="4">
    <source>
        <dbReference type="Google" id="ProtNLM"/>
    </source>
</evidence>
<protein>
    <recommendedName>
        <fullName evidence="4">Peroxidase</fullName>
    </recommendedName>
</protein>
<reference evidence="2" key="1">
    <citation type="submission" date="2023-03" db="EMBL/GenBank/DDBJ databases">
        <title>Massive genome expansion in bonnet fungi (Mycena s.s.) driven by repeated elements and novel gene families across ecological guilds.</title>
        <authorList>
            <consortium name="Lawrence Berkeley National Laboratory"/>
            <person name="Harder C.B."/>
            <person name="Miyauchi S."/>
            <person name="Viragh M."/>
            <person name="Kuo A."/>
            <person name="Thoen E."/>
            <person name="Andreopoulos B."/>
            <person name="Lu D."/>
            <person name="Skrede I."/>
            <person name="Drula E."/>
            <person name="Henrissat B."/>
            <person name="Morin E."/>
            <person name="Kohler A."/>
            <person name="Barry K."/>
            <person name="LaButti K."/>
            <person name="Morin E."/>
            <person name="Salamov A."/>
            <person name="Lipzen A."/>
            <person name="Mereny Z."/>
            <person name="Hegedus B."/>
            <person name="Baldrian P."/>
            <person name="Stursova M."/>
            <person name="Weitz H."/>
            <person name="Taylor A."/>
            <person name="Grigoriev I.V."/>
            <person name="Nagy L.G."/>
            <person name="Martin F."/>
            <person name="Kauserud H."/>
        </authorList>
    </citation>
    <scope>NUCLEOTIDE SEQUENCE</scope>
    <source>
        <strain evidence="2">CBHHK188m</strain>
    </source>
</reference>
<dbReference type="GO" id="GO:0004601">
    <property type="term" value="F:peroxidase activity"/>
    <property type="evidence" value="ECO:0007669"/>
    <property type="project" value="InterPro"/>
</dbReference>
<evidence type="ECO:0000313" key="2">
    <source>
        <dbReference type="EMBL" id="KAJ7772915.1"/>
    </source>
</evidence>
<name>A0AAD7NS46_9AGAR</name>
<feature type="region of interest" description="Disordered" evidence="1">
    <location>
        <begin position="1"/>
        <end position="20"/>
    </location>
</feature>
<evidence type="ECO:0000256" key="1">
    <source>
        <dbReference type="SAM" id="MobiDB-lite"/>
    </source>
</evidence>
<dbReference type="SUPFAM" id="SSF48113">
    <property type="entry name" value="Heme-dependent peroxidases"/>
    <property type="match status" value="1"/>
</dbReference>
<proteinExistence type="predicted"/>
<keyword evidence="3" id="KW-1185">Reference proteome</keyword>
<dbReference type="InterPro" id="IPR010255">
    <property type="entry name" value="Haem_peroxidase_sf"/>
</dbReference>
<sequence length="329" mass="35581">MAKGGRNSLPRDDNYRQSSRFKGEDQAFTTKMLALTVLTSLATASVYMWLSSALDERESARFNQQGFSSIGLINLVQPYNIFLFDGSGPKVYQDMATHNITDGTGGLDGSIRFPEEQARPEVCSFIKRQVNMTSFRNAGDGFNNTLLAANFLVDRYGSLADSLLQPSGHRKLASLPLSAQTALFGSRGPVIHFRGGRIDAGERRAPAAGFSHTEMIGLAACGSGSTTNTEDVAQFDMTFVTFDNNVATEYVNGTTQNPLLVGFNDTTNSDERIFESGGNVTMSSFANSLDLYTSTCTDLFAAMLNTVPSGVQLTDVITPLPKIKTIKPP</sequence>
<dbReference type="EMBL" id="JARJLG010000018">
    <property type="protein sequence ID" value="KAJ7772915.1"/>
    <property type="molecule type" value="Genomic_DNA"/>
</dbReference>
<dbReference type="AlphaFoldDB" id="A0AAD7NS46"/>